<evidence type="ECO:0000313" key="1">
    <source>
        <dbReference type="EMBL" id="CAG8854576.1"/>
    </source>
</evidence>
<accession>A0ABN7XJJ2</accession>
<reference evidence="1 2" key="1">
    <citation type="submission" date="2021-06" db="EMBL/GenBank/DDBJ databases">
        <authorList>
            <person name="Kallberg Y."/>
            <person name="Tangrot J."/>
            <person name="Rosling A."/>
        </authorList>
    </citation>
    <scope>NUCLEOTIDE SEQUENCE [LARGE SCALE GENOMIC DNA]</scope>
    <source>
        <strain evidence="1 2">120-4 pot B 10/14</strain>
    </source>
</reference>
<evidence type="ECO:0000313" key="2">
    <source>
        <dbReference type="Proteomes" id="UP000789901"/>
    </source>
</evidence>
<comment type="caution">
    <text evidence="1">The sequence shown here is derived from an EMBL/GenBank/DDBJ whole genome shotgun (WGS) entry which is preliminary data.</text>
</comment>
<protein>
    <submittedName>
        <fullName evidence="1">21964_t:CDS:1</fullName>
    </submittedName>
</protein>
<sequence>RVKMNEHQLKNDLISQWIVKPLSRVRTPIKNIKKKIVKPFSRVKNELVKEIVKSFSR</sequence>
<gene>
    <name evidence="1" type="ORF">GMARGA_LOCUS43397</name>
</gene>
<organism evidence="1 2">
    <name type="scientific">Gigaspora margarita</name>
    <dbReference type="NCBI Taxonomy" id="4874"/>
    <lineage>
        <taxon>Eukaryota</taxon>
        <taxon>Fungi</taxon>
        <taxon>Fungi incertae sedis</taxon>
        <taxon>Mucoromycota</taxon>
        <taxon>Glomeromycotina</taxon>
        <taxon>Glomeromycetes</taxon>
        <taxon>Diversisporales</taxon>
        <taxon>Gigasporaceae</taxon>
        <taxon>Gigaspora</taxon>
    </lineage>
</organism>
<dbReference type="Proteomes" id="UP000789901">
    <property type="component" value="Unassembled WGS sequence"/>
</dbReference>
<name>A0ABN7XJJ2_GIGMA</name>
<feature type="non-terminal residue" evidence="1">
    <location>
        <position position="57"/>
    </location>
</feature>
<keyword evidence="2" id="KW-1185">Reference proteome</keyword>
<proteinExistence type="predicted"/>
<dbReference type="EMBL" id="CAJVQB010139859">
    <property type="protein sequence ID" value="CAG8854576.1"/>
    <property type="molecule type" value="Genomic_DNA"/>
</dbReference>
<feature type="non-terminal residue" evidence="1">
    <location>
        <position position="1"/>
    </location>
</feature>